<dbReference type="Proteomes" id="UP001054945">
    <property type="component" value="Unassembled WGS sequence"/>
</dbReference>
<name>A0AAV4P9K7_CAEEX</name>
<sequence length="321" mass="37136">MKNQIKDMNEEMSQDAKKLGDDISNFFEFIQTSYTLASDSFKNELQELEQQLLECLMCSEFLKTLTRKSDQKDSKYEKTPVDVSNVSSSDVLLMVRRLKESNLSLVYNSRFSQGSSTFQNTEIVAVRNKMNEELAAWDEKIAIAENELEMMKDLNEKLKKQSRDLEDEEKERDEEYKEELKKKLNEIYKVCTGSEVQVADPLLMRVAIDHTIQGILVEINTYPRKKVKELIKTLEAEKKLSERKAEEALRAQRATERMKKALSPAAKKLFACFMNGKKKKKFCTLAHISHEYYRNPLRTTVLGKRIAVFDPHPATSSLSFS</sequence>
<dbReference type="EMBL" id="BPLR01021711">
    <property type="protein sequence ID" value="GIX92688.1"/>
    <property type="molecule type" value="Genomic_DNA"/>
</dbReference>
<proteinExistence type="predicted"/>
<feature type="coiled-coil region" evidence="1">
    <location>
        <begin position="127"/>
        <end position="186"/>
    </location>
</feature>
<keyword evidence="1" id="KW-0175">Coiled coil</keyword>
<gene>
    <name evidence="2" type="primary">AVEN_125622_1</name>
    <name evidence="2" type="ORF">CEXT_304491</name>
</gene>
<protein>
    <submittedName>
        <fullName evidence="2">Uncharacterized protein</fullName>
    </submittedName>
</protein>
<evidence type="ECO:0000313" key="2">
    <source>
        <dbReference type="EMBL" id="GIX92688.1"/>
    </source>
</evidence>
<keyword evidence="3" id="KW-1185">Reference proteome</keyword>
<evidence type="ECO:0000256" key="1">
    <source>
        <dbReference type="SAM" id="Coils"/>
    </source>
</evidence>
<comment type="caution">
    <text evidence="2">The sequence shown here is derived from an EMBL/GenBank/DDBJ whole genome shotgun (WGS) entry which is preliminary data.</text>
</comment>
<reference evidence="2 3" key="1">
    <citation type="submission" date="2021-06" db="EMBL/GenBank/DDBJ databases">
        <title>Caerostris extrusa draft genome.</title>
        <authorList>
            <person name="Kono N."/>
            <person name="Arakawa K."/>
        </authorList>
    </citation>
    <scope>NUCLEOTIDE SEQUENCE [LARGE SCALE GENOMIC DNA]</scope>
</reference>
<evidence type="ECO:0000313" key="3">
    <source>
        <dbReference type="Proteomes" id="UP001054945"/>
    </source>
</evidence>
<dbReference type="AlphaFoldDB" id="A0AAV4P9K7"/>
<feature type="coiled-coil region" evidence="1">
    <location>
        <begin position="224"/>
        <end position="251"/>
    </location>
</feature>
<organism evidence="2 3">
    <name type="scientific">Caerostris extrusa</name>
    <name type="common">Bark spider</name>
    <name type="synonym">Caerostris bankana</name>
    <dbReference type="NCBI Taxonomy" id="172846"/>
    <lineage>
        <taxon>Eukaryota</taxon>
        <taxon>Metazoa</taxon>
        <taxon>Ecdysozoa</taxon>
        <taxon>Arthropoda</taxon>
        <taxon>Chelicerata</taxon>
        <taxon>Arachnida</taxon>
        <taxon>Araneae</taxon>
        <taxon>Araneomorphae</taxon>
        <taxon>Entelegynae</taxon>
        <taxon>Araneoidea</taxon>
        <taxon>Araneidae</taxon>
        <taxon>Caerostris</taxon>
    </lineage>
</organism>
<accession>A0AAV4P9K7</accession>